<dbReference type="Pfam" id="PF03466">
    <property type="entry name" value="LysR_substrate"/>
    <property type="match status" value="1"/>
</dbReference>
<protein>
    <submittedName>
        <fullName evidence="6">DNA-binding transcriptional regulator, LysR family</fullName>
    </submittedName>
</protein>
<feature type="domain" description="HTH lysR-type" evidence="5">
    <location>
        <begin position="10"/>
        <end position="67"/>
    </location>
</feature>
<evidence type="ECO:0000256" key="3">
    <source>
        <dbReference type="ARBA" id="ARBA00023125"/>
    </source>
</evidence>
<dbReference type="InterPro" id="IPR050950">
    <property type="entry name" value="HTH-type_LysR_regulators"/>
</dbReference>
<dbReference type="Gene3D" id="1.10.10.10">
    <property type="entry name" value="Winged helix-like DNA-binding domain superfamily/Winged helix DNA-binding domain"/>
    <property type="match status" value="1"/>
</dbReference>
<keyword evidence="2" id="KW-0805">Transcription regulation</keyword>
<dbReference type="InterPro" id="IPR005119">
    <property type="entry name" value="LysR_subst-bd"/>
</dbReference>
<evidence type="ECO:0000256" key="4">
    <source>
        <dbReference type="ARBA" id="ARBA00023163"/>
    </source>
</evidence>
<keyword evidence="4" id="KW-0804">Transcription</keyword>
<dbReference type="Gene3D" id="3.40.190.10">
    <property type="entry name" value="Periplasmic binding protein-like II"/>
    <property type="match status" value="2"/>
</dbReference>
<evidence type="ECO:0000256" key="2">
    <source>
        <dbReference type="ARBA" id="ARBA00023015"/>
    </source>
</evidence>
<dbReference type="PANTHER" id="PTHR30419">
    <property type="entry name" value="HTH-TYPE TRANSCRIPTIONAL REGULATOR YBHD"/>
    <property type="match status" value="1"/>
</dbReference>
<dbReference type="InterPro" id="IPR036388">
    <property type="entry name" value="WH-like_DNA-bd_sf"/>
</dbReference>
<keyword evidence="3 6" id="KW-0238">DNA-binding</keyword>
<dbReference type="SUPFAM" id="SSF53850">
    <property type="entry name" value="Periplasmic binding protein-like II"/>
    <property type="match status" value="1"/>
</dbReference>
<dbReference type="SUPFAM" id="SSF46785">
    <property type="entry name" value="Winged helix' DNA-binding domain"/>
    <property type="match status" value="1"/>
</dbReference>
<keyword evidence="7" id="KW-1185">Reference proteome</keyword>
<dbReference type="Pfam" id="PF00126">
    <property type="entry name" value="HTH_1"/>
    <property type="match status" value="1"/>
</dbReference>
<dbReference type="InterPro" id="IPR000847">
    <property type="entry name" value="LysR_HTH_N"/>
</dbReference>
<dbReference type="PROSITE" id="PS50931">
    <property type="entry name" value="HTH_LYSR"/>
    <property type="match status" value="1"/>
</dbReference>
<name>A0A1G8MIC5_9RHOB</name>
<dbReference type="GO" id="GO:0003700">
    <property type="term" value="F:DNA-binding transcription factor activity"/>
    <property type="evidence" value="ECO:0007669"/>
    <property type="project" value="InterPro"/>
</dbReference>
<dbReference type="Proteomes" id="UP000199093">
    <property type="component" value="Unassembled WGS sequence"/>
</dbReference>
<evidence type="ECO:0000313" key="7">
    <source>
        <dbReference type="Proteomes" id="UP000199093"/>
    </source>
</evidence>
<reference evidence="7" key="1">
    <citation type="submission" date="2016-10" db="EMBL/GenBank/DDBJ databases">
        <authorList>
            <person name="Varghese N."/>
            <person name="Submissions S."/>
        </authorList>
    </citation>
    <scope>NUCLEOTIDE SEQUENCE [LARGE SCALE GENOMIC DNA]</scope>
    <source>
        <strain evidence="7">DSM 26424</strain>
    </source>
</reference>
<proteinExistence type="inferred from homology"/>
<evidence type="ECO:0000259" key="5">
    <source>
        <dbReference type="PROSITE" id="PS50931"/>
    </source>
</evidence>
<accession>A0A1G8MIC5</accession>
<evidence type="ECO:0000256" key="1">
    <source>
        <dbReference type="ARBA" id="ARBA00009437"/>
    </source>
</evidence>
<sequence>MKMIAEKQNINFRHLRALHAVAAEGSFSAAAESLGVVPSALSELMRQLEASVGAPLFDRRSRPPVLTPLARDFLDDTTPLLDGMDRALTRLRQSAGLEEGELLLGASPSAISELLAPVLAEFLRGRPGLRCTLHDDIAERLAGMVSDGRLDLAIAGRAQQSPDLRQRAILRDPVGLACPAGHGFAEAGEVALADIPAADLIGLDPETGTQHLLAGCEAIPRAFLQTRLRAHSTVAQLCMIRAGLGLALLPRNAVALFRDPGIVFVPVAGLDLWRTLHLLEPARRPLTEAARAFVEALETTVPALTQP</sequence>
<dbReference type="RefSeq" id="WP_089846724.1">
    <property type="nucleotide sequence ID" value="NZ_FNEJ01000008.1"/>
</dbReference>
<dbReference type="GO" id="GO:0003677">
    <property type="term" value="F:DNA binding"/>
    <property type="evidence" value="ECO:0007669"/>
    <property type="project" value="UniProtKB-KW"/>
</dbReference>
<organism evidence="6 7">
    <name type="scientific">Salipiger marinus</name>
    <dbReference type="NCBI Taxonomy" id="555512"/>
    <lineage>
        <taxon>Bacteria</taxon>
        <taxon>Pseudomonadati</taxon>
        <taxon>Pseudomonadota</taxon>
        <taxon>Alphaproteobacteria</taxon>
        <taxon>Rhodobacterales</taxon>
        <taxon>Roseobacteraceae</taxon>
        <taxon>Salipiger</taxon>
    </lineage>
</organism>
<dbReference type="STRING" id="555512.SAMN04487993_100868"/>
<dbReference type="AlphaFoldDB" id="A0A1G8MIC5"/>
<evidence type="ECO:0000313" key="6">
    <source>
        <dbReference type="EMBL" id="SDI67676.1"/>
    </source>
</evidence>
<gene>
    <name evidence="6" type="ORF">SAMN04487993_100868</name>
</gene>
<dbReference type="OrthoDB" id="9811588at2"/>
<dbReference type="InterPro" id="IPR036390">
    <property type="entry name" value="WH_DNA-bd_sf"/>
</dbReference>
<dbReference type="EMBL" id="FNEJ01000008">
    <property type="protein sequence ID" value="SDI67676.1"/>
    <property type="molecule type" value="Genomic_DNA"/>
</dbReference>
<dbReference type="GO" id="GO:0005829">
    <property type="term" value="C:cytosol"/>
    <property type="evidence" value="ECO:0007669"/>
    <property type="project" value="TreeGrafter"/>
</dbReference>
<comment type="similarity">
    <text evidence="1">Belongs to the LysR transcriptional regulatory family.</text>
</comment>